<dbReference type="PANTHER" id="PTHR30483:SF6">
    <property type="entry name" value="PERIPLASMIC BINDING PROTEIN OF ABC TRANSPORTER FOR NATURAL AMINO ACIDS"/>
    <property type="match status" value="1"/>
</dbReference>
<evidence type="ECO:0000313" key="7">
    <source>
        <dbReference type="EMBL" id="TXL70621.1"/>
    </source>
</evidence>
<dbReference type="GO" id="GO:0006865">
    <property type="term" value="P:amino acid transport"/>
    <property type="evidence" value="ECO:0007669"/>
    <property type="project" value="UniProtKB-KW"/>
</dbReference>
<comment type="similarity">
    <text evidence="1">Belongs to the leucine-binding protein family.</text>
</comment>
<evidence type="ECO:0000256" key="4">
    <source>
        <dbReference type="ARBA" id="ARBA00022970"/>
    </source>
</evidence>
<dbReference type="EMBL" id="VDUZ01000056">
    <property type="protein sequence ID" value="TXL70621.1"/>
    <property type="molecule type" value="Genomic_DNA"/>
</dbReference>
<dbReference type="PRINTS" id="PR00337">
    <property type="entry name" value="LEUILEVALBP"/>
</dbReference>
<feature type="chain" id="PRO_5023094171" evidence="5">
    <location>
        <begin position="25"/>
        <end position="385"/>
    </location>
</feature>
<dbReference type="InterPro" id="IPR028082">
    <property type="entry name" value="Peripla_BP_I"/>
</dbReference>
<dbReference type="InterPro" id="IPR028081">
    <property type="entry name" value="Leu-bd"/>
</dbReference>
<dbReference type="InterPro" id="IPR000709">
    <property type="entry name" value="Leu_Ile_Val-bd"/>
</dbReference>
<dbReference type="Gene3D" id="3.40.50.2300">
    <property type="match status" value="2"/>
</dbReference>
<dbReference type="Pfam" id="PF13458">
    <property type="entry name" value="Peripla_BP_6"/>
    <property type="match status" value="1"/>
</dbReference>
<evidence type="ECO:0000259" key="6">
    <source>
        <dbReference type="Pfam" id="PF13458"/>
    </source>
</evidence>
<reference evidence="7 8" key="1">
    <citation type="submission" date="2019-06" db="EMBL/GenBank/DDBJ databases">
        <title>New taxonomy in bacterial strain CC-CFT640, isolated from vineyard.</title>
        <authorList>
            <person name="Lin S.-Y."/>
            <person name="Tsai C.-F."/>
            <person name="Young C.-C."/>
        </authorList>
    </citation>
    <scope>NUCLEOTIDE SEQUENCE [LARGE SCALE GENOMIC DNA]</scope>
    <source>
        <strain evidence="7 8">CC-CFT640</strain>
    </source>
</reference>
<accession>A0A5C8PA37</accession>
<dbReference type="SUPFAM" id="SSF53822">
    <property type="entry name" value="Periplasmic binding protein-like I"/>
    <property type="match status" value="1"/>
</dbReference>
<dbReference type="CDD" id="cd06336">
    <property type="entry name" value="PBP1_ABC_ligand_binding-like"/>
    <property type="match status" value="1"/>
</dbReference>
<name>A0A5C8PA37_9HYPH</name>
<organism evidence="7 8">
    <name type="scientific">Vineibacter terrae</name>
    <dbReference type="NCBI Taxonomy" id="2586908"/>
    <lineage>
        <taxon>Bacteria</taxon>
        <taxon>Pseudomonadati</taxon>
        <taxon>Pseudomonadota</taxon>
        <taxon>Alphaproteobacteria</taxon>
        <taxon>Hyphomicrobiales</taxon>
        <taxon>Vineibacter</taxon>
    </lineage>
</organism>
<evidence type="ECO:0000256" key="2">
    <source>
        <dbReference type="ARBA" id="ARBA00022448"/>
    </source>
</evidence>
<evidence type="ECO:0000256" key="1">
    <source>
        <dbReference type="ARBA" id="ARBA00010062"/>
    </source>
</evidence>
<dbReference type="RefSeq" id="WP_147851415.1">
    <property type="nucleotide sequence ID" value="NZ_VDUZ01000056.1"/>
</dbReference>
<keyword evidence="3 5" id="KW-0732">Signal</keyword>
<keyword evidence="4" id="KW-0029">Amino-acid transport</keyword>
<dbReference type="Proteomes" id="UP000321638">
    <property type="component" value="Unassembled WGS sequence"/>
</dbReference>
<feature type="signal peptide" evidence="5">
    <location>
        <begin position="1"/>
        <end position="24"/>
    </location>
</feature>
<dbReference type="InterPro" id="IPR051010">
    <property type="entry name" value="BCAA_transport"/>
</dbReference>
<sequence>MRTTLLAAAALALAALINPPQGAAADLKLGVIAPLSGGGTDWGIGTQRGVELAVDEINAAGGLRVGSETYRVSTVTYDDQYSGQGGTTAATRLIEGDGVKFIFGPLGSTPVLAAQAVAAPGKAVILSSGYSPRILTPQGRHNFRVTLATPEFAPAFIGWLRRTNAQAKRVGIISPNDATGQSVVPILVDAYKKAGFEVVLDEKVERGTSDFTPLVTRMIAQRIEVIELDSSTPGDAGLIVKQARQLGYRGMIMQTGGPAIDEVVNIAGGLAEGYTTMEWFDAGSPEAAPLVAAYRAKYGKAPMNAFVPIMYNAAKLLFEAVKRAGSTDVTAVSAELEKLEGHPSLFGAVRWGGQERYGINHQLMTDFFIAQVKQGKPTVIDRVRP</sequence>
<feature type="domain" description="Leucine-binding protein" evidence="6">
    <location>
        <begin position="27"/>
        <end position="375"/>
    </location>
</feature>
<keyword evidence="2" id="KW-0813">Transport</keyword>
<evidence type="ECO:0000256" key="5">
    <source>
        <dbReference type="SAM" id="SignalP"/>
    </source>
</evidence>
<comment type="caution">
    <text evidence="7">The sequence shown here is derived from an EMBL/GenBank/DDBJ whole genome shotgun (WGS) entry which is preliminary data.</text>
</comment>
<protein>
    <submittedName>
        <fullName evidence="7">Amino acid ABC transporter substrate-binding protein</fullName>
    </submittedName>
</protein>
<dbReference type="PANTHER" id="PTHR30483">
    <property type="entry name" value="LEUCINE-SPECIFIC-BINDING PROTEIN"/>
    <property type="match status" value="1"/>
</dbReference>
<gene>
    <name evidence="7" type="ORF">FHP25_33760</name>
</gene>
<proteinExistence type="inferred from homology"/>
<evidence type="ECO:0000313" key="8">
    <source>
        <dbReference type="Proteomes" id="UP000321638"/>
    </source>
</evidence>
<keyword evidence="8" id="KW-1185">Reference proteome</keyword>
<dbReference type="OrthoDB" id="9791590at2"/>
<dbReference type="AlphaFoldDB" id="A0A5C8PA37"/>
<evidence type="ECO:0000256" key="3">
    <source>
        <dbReference type="ARBA" id="ARBA00022729"/>
    </source>
</evidence>